<name>A0A4Y2RV55_ARAVE</name>
<accession>A0A4Y2RV55</accession>
<gene>
    <name evidence="2" type="ORF">AVEN_180091_1</name>
</gene>
<evidence type="ECO:0000313" key="2">
    <source>
        <dbReference type="EMBL" id="GBN79139.1"/>
    </source>
</evidence>
<comment type="caution">
    <text evidence="2">The sequence shown here is derived from an EMBL/GenBank/DDBJ whole genome shotgun (WGS) entry which is preliminary data.</text>
</comment>
<evidence type="ECO:0000313" key="3">
    <source>
        <dbReference type="Proteomes" id="UP000499080"/>
    </source>
</evidence>
<reference evidence="2 3" key="1">
    <citation type="journal article" date="2019" name="Sci. Rep.">
        <title>Orb-weaving spider Araneus ventricosus genome elucidates the spidroin gene catalogue.</title>
        <authorList>
            <person name="Kono N."/>
            <person name="Nakamura H."/>
            <person name="Ohtoshi R."/>
            <person name="Moran D.A.P."/>
            <person name="Shinohara A."/>
            <person name="Yoshida Y."/>
            <person name="Fujiwara M."/>
            <person name="Mori M."/>
            <person name="Tomita M."/>
            <person name="Arakawa K."/>
        </authorList>
    </citation>
    <scope>NUCLEOTIDE SEQUENCE [LARGE SCALE GENOMIC DNA]</scope>
</reference>
<dbReference type="EMBL" id="BGPR01018432">
    <property type="protein sequence ID" value="GBN79139.1"/>
    <property type="molecule type" value="Genomic_DNA"/>
</dbReference>
<protein>
    <submittedName>
        <fullName evidence="2">Uncharacterized protein</fullName>
    </submittedName>
</protein>
<keyword evidence="3" id="KW-1185">Reference proteome</keyword>
<dbReference type="Proteomes" id="UP000499080">
    <property type="component" value="Unassembled WGS sequence"/>
</dbReference>
<feature type="region of interest" description="Disordered" evidence="1">
    <location>
        <begin position="1"/>
        <end position="21"/>
    </location>
</feature>
<evidence type="ECO:0000256" key="1">
    <source>
        <dbReference type="SAM" id="MobiDB-lite"/>
    </source>
</evidence>
<proteinExistence type="predicted"/>
<organism evidence="2 3">
    <name type="scientific">Araneus ventricosus</name>
    <name type="common">Orbweaver spider</name>
    <name type="synonym">Epeira ventricosa</name>
    <dbReference type="NCBI Taxonomy" id="182803"/>
    <lineage>
        <taxon>Eukaryota</taxon>
        <taxon>Metazoa</taxon>
        <taxon>Ecdysozoa</taxon>
        <taxon>Arthropoda</taxon>
        <taxon>Chelicerata</taxon>
        <taxon>Arachnida</taxon>
        <taxon>Araneae</taxon>
        <taxon>Araneomorphae</taxon>
        <taxon>Entelegynae</taxon>
        <taxon>Araneoidea</taxon>
        <taxon>Araneidae</taxon>
        <taxon>Araneus</taxon>
    </lineage>
</organism>
<dbReference type="AlphaFoldDB" id="A0A4Y2RV55"/>
<sequence length="143" mass="16101">MVSWTWSNLGPGGHETTTTGLLQVEKNSISIPRKNPKSDMDDNPRHVIKTTLDFLKNMELGIDCDNLWNKSYNSSEINAPVCKSDHLNQETFTKPTASDEHNGHKFYPSYATRSGEFLPLASPASTHHKNRGDYSKTFDFSLL</sequence>